<keyword evidence="4 5" id="KW-0472">Membrane</keyword>
<evidence type="ECO:0000313" key="6">
    <source>
        <dbReference type="EMBL" id="POS83148.1"/>
    </source>
</evidence>
<dbReference type="STRING" id="225359.A0A2S4PMA5"/>
<keyword evidence="2 5" id="KW-0812">Transmembrane</keyword>
<keyword evidence="7" id="KW-1185">Reference proteome</keyword>
<evidence type="ECO:0000313" key="7">
    <source>
        <dbReference type="Proteomes" id="UP000237438"/>
    </source>
</evidence>
<comment type="caution">
    <text evidence="6">The sequence shown here is derived from an EMBL/GenBank/DDBJ whole genome shotgun (WGS) entry which is preliminary data.</text>
</comment>
<sequence>MKDTVLLTYIIFDLLFAIMGTVMLITALAMQSQITKPPNLDNIAKNLILSSCPLKAAIANGILVLSTFLLSIPAIAMPRARGLLKLTGYFVFVCAVFTMVIGLNIWFETLKTRKNLLDIWTVQDVSTQSLLQTKFKCCGYTNSTSPPFVVDNICPDPTIAAARLGCVFPFSAFANGFLDIIFTAIFGIVGVDALFILATAILLKDRKEQARYRQIFEKKSGQGF</sequence>
<evidence type="ECO:0000256" key="4">
    <source>
        <dbReference type="ARBA" id="ARBA00023136"/>
    </source>
</evidence>
<feature type="transmembrane region" description="Helical" evidence="5">
    <location>
        <begin position="180"/>
        <end position="203"/>
    </location>
</feature>
<dbReference type="AlphaFoldDB" id="A0A2S4PMA5"/>
<dbReference type="InterPro" id="IPR018499">
    <property type="entry name" value="Tetraspanin/Peripherin"/>
</dbReference>
<evidence type="ECO:0000256" key="1">
    <source>
        <dbReference type="ARBA" id="ARBA00004141"/>
    </source>
</evidence>
<name>A0A2S4PMA5_9PEZI</name>
<feature type="transmembrane region" description="Helical" evidence="5">
    <location>
        <begin position="7"/>
        <end position="30"/>
    </location>
</feature>
<evidence type="ECO:0000256" key="3">
    <source>
        <dbReference type="ARBA" id="ARBA00022989"/>
    </source>
</evidence>
<gene>
    <name evidence="6" type="ORF">EPUL_005771</name>
</gene>
<feature type="transmembrane region" description="Helical" evidence="5">
    <location>
        <begin position="56"/>
        <end position="76"/>
    </location>
</feature>
<dbReference type="EMBL" id="PEDP01001851">
    <property type="protein sequence ID" value="POS83148.1"/>
    <property type="molecule type" value="Genomic_DNA"/>
</dbReference>
<evidence type="ECO:0008006" key="8">
    <source>
        <dbReference type="Google" id="ProtNLM"/>
    </source>
</evidence>
<dbReference type="Pfam" id="PF00335">
    <property type="entry name" value="Tetraspanin"/>
    <property type="match status" value="1"/>
</dbReference>
<dbReference type="Proteomes" id="UP000237438">
    <property type="component" value="Unassembled WGS sequence"/>
</dbReference>
<organism evidence="6 7">
    <name type="scientific">Erysiphe pulchra</name>
    <dbReference type="NCBI Taxonomy" id="225359"/>
    <lineage>
        <taxon>Eukaryota</taxon>
        <taxon>Fungi</taxon>
        <taxon>Dikarya</taxon>
        <taxon>Ascomycota</taxon>
        <taxon>Pezizomycotina</taxon>
        <taxon>Leotiomycetes</taxon>
        <taxon>Erysiphales</taxon>
        <taxon>Erysiphaceae</taxon>
        <taxon>Erysiphe</taxon>
    </lineage>
</organism>
<evidence type="ECO:0000256" key="2">
    <source>
        <dbReference type="ARBA" id="ARBA00022692"/>
    </source>
</evidence>
<accession>A0A2S4PMA5</accession>
<protein>
    <recommendedName>
        <fullName evidence="8">Tetraspanin</fullName>
    </recommendedName>
</protein>
<comment type="subcellular location">
    <subcellularLocation>
        <location evidence="1">Membrane</location>
        <topology evidence="1">Multi-pass membrane protein</topology>
    </subcellularLocation>
</comment>
<feature type="non-terminal residue" evidence="6">
    <location>
        <position position="224"/>
    </location>
</feature>
<reference evidence="6 7" key="1">
    <citation type="submission" date="2017-10" db="EMBL/GenBank/DDBJ databases">
        <title>Development of genomic resources for the powdery mildew, Erysiphe pulchra.</title>
        <authorList>
            <person name="Wadl P.A."/>
            <person name="Mack B.M."/>
            <person name="Moore G."/>
            <person name="Beltz S.B."/>
        </authorList>
    </citation>
    <scope>NUCLEOTIDE SEQUENCE [LARGE SCALE GENOMIC DNA]</scope>
    <source>
        <strain evidence="6">Cflorida</strain>
    </source>
</reference>
<feature type="transmembrane region" description="Helical" evidence="5">
    <location>
        <begin position="88"/>
        <end position="107"/>
    </location>
</feature>
<keyword evidence="3 5" id="KW-1133">Transmembrane helix</keyword>
<proteinExistence type="predicted"/>
<dbReference type="OrthoDB" id="2279611at2759"/>
<dbReference type="GO" id="GO:0016020">
    <property type="term" value="C:membrane"/>
    <property type="evidence" value="ECO:0007669"/>
    <property type="project" value="UniProtKB-SubCell"/>
</dbReference>
<evidence type="ECO:0000256" key="5">
    <source>
        <dbReference type="SAM" id="Phobius"/>
    </source>
</evidence>